<evidence type="ECO:0000313" key="5">
    <source>
        <dbReference type="EMBL" id="WEK13832.1"/>
    </source>
</evidence>
<dbReference type="GO" id="GO:0016887">
    <property type="term" value="F:ATP hydrolysis activity"/>
    <property type="evidence" value="ECO:0007669"/>
    <property type="project" value="TreeGrafter"/>
</dbReference>
<keyword evidence="2" id="KW-0067">ATP-binding</keyword>
<dbReference type="InterPro" id="IPR002586">
    <property type="entry name" value="CobQ/CobB/MinD/ParA_Nub-bd_dom"/>
</dbReference>
<dbReference type="PANTHER" id="PTHR43384">
    <property type="entry name" value="SEPTUM SITE-DETERMINING PROTEIN MIND HOMOLOG, CHLOROPLASTIC-RELATED"/>
    <property type="match status" value="1"/>
</dbReference>
<evidence type="ECO:0000256" key="1">
    <source>
        <dbReference type="ARBA" id="ARBA00022741"/>
    </source>
</evidence>
<dbReference type="AlphaFoldDB" id="A0AAJ5W3C8"/>
<dbReference type="EMBL" id="CP119321">
    <property type="protein sequence ID" value="WEK13832.1"/>
    <property type="molecule type" value="Genomic_DNA"/>
</dbReference>
<gene>
    <name evidence="5" type="ORF">P0Y48_01050</name>
</gene>
<dbReference type="GO" id="GO:0051782">
    <property type="term" value="P:negative regulation of cell division"/>
    <property type="evidence" value="ECO:0007669"/>
    <property type="project" value="TreeGrafter"/>
</dbReference>
<dbReference type="GO" id="GO:0009898">
    <property type="term" value="C:cytoplasmic side of plasma membrane"/>
    <property type="evidence" value="ECO:0007669"/>
    <property type="project" value="TreeGrafter"/>
</dbReference>
<dbReference type="PANTHER" id="PTHR43384:SF6">
    <property type="entry name" value="SEPTUM SITE-DETERMINING PROTEIN MIND HOMOLOG, CHLOROPLASTIC"/>
    <property type="match status" value="1"/>
</dbReference>
<accession>A0AAJ5W3C8</accession>
<protein>
    <recommendedName>
        <fullName evidence="4">CobQ/CobB/MinD/ParA nucleotide binding domain-containing protein</fullName>
    </recommendedName>
</protein>
<sequence>MRVILAAAGDPRRWADDLRAEGADVRAVVAASAPAAAVADAASDAGAAALLAELSTADLLIIDPHPRALTSGLVAACDRFGVRIVARCARPADRRAAERFGLRMVDADAPAHEVIEPGLTVSDSGSHRGRVLVVWGPAGAPGRTTIAVGLAAELARDGRRVLLVDADSHAPSVALALGVPDEGPGFAAACRQVERGALTVAELERIAVDLGAMSLLPGINRPARWPELSADRVRAALEVCRTWADDVVVDVSASLELDEEIVSDLDGPRRNGATLGALAAADTVVAVVAADPIGVSRFVRAHGDLRGAAGSAPVHVWVNKTRRTVLGIDPQAQVRRTLDRYLGVGRASFAPFDPRAVDAALVAAQPLLRAAGRSSLTAAIRRFVGEVIEPAAPSERPRSGASRVRRRRAAGAAGR</sequence>
<evidence type="ECO:0000259" key="4">
    <source>
        <dbReference type="Pfam" id="PF01656"/>
    </source>
</evidence>
<feature type="domain" description="CobQ/CobB/MinD/ParA nucleotide binding" evidence="4">
    <location>
        <begin position="133"/>
        <end position="242"/>
    </location>
</feature>
<evidence type="ECO:0000256" key="3">
    <source>
        <dbReference type="SAM" id="MobiDB-lite"/>
    </source>
</evidence>
<dbReference type="Pfam" id="PF01656">
    <property type="entry name" value="CbiA"/>
    <property type="match status" value="1"/>
</dbReference>
<dbReference type="SUPFAM" id="SSF52540">
    <property type="entry name" value="P-loop containing nucleoside triphosphate hydrolases"/>
    <property type="match status" value="1"/>
</dbReference>
<organism evidence="5 6">
    <name type="scientific">Candidatus Microbacterium phytovorans</name>
    <dbReference type="NCBI Taxonomy" id="3121374"/>
    <lineage>
        <taxon>Bacteria</taxon>
        <taxon>Bacillati</taxon>
        <taxon>Actinomycetota</taxon>
        <taxon>Actinomycetes</taxon>
        <taxon>Micrococcales</taxon>
        <taxon>Microbacteriaceae</taxon>
        <taxon>Microbacterium</taxon>
    </lineage>
</organism>
<dbReference type="InterPro" id="IPR027417">
    <property type="entry name" value="P-loop_NTPase"/>
</dbReference>
<dbReference type="InterPro" id="IPR050625">
    <property type="entry name" value="ParA/MinD_ATPase"/>
</dbReference>
<name>A0AAJ5W3C8_9MICO</name>
<reference evidence="5" key="1">
    <citation type="submission" date="2023-03" db="EMBL/GenBank/DDBJ databases">
        <title>Andean soil-derived lignocellulolytic bacterial consortium as a source of novel taxa and putative plastic-active enzymes.</title>
        <authorList>
            <person name="Diaz-Garcia L."/>
            <person name="Chuvochina M."/>
            <person name="Feuerriegel G."/>
            <person name="Bunk B."/>
            <person name="Sproer C."/>
            <person name="Streit W.R."/>
            <person name="Rodriguez L.M."/>
            <person name="Overmann J."/>
            <person name="Jimenez D.J."/>
        </authorList>
    </citation>
    <scope>NUCLEOTIDE SEQUENCE</scope>
    <source>
        <strain evidence="5">MAG 4610</strain>
    </source>
</reference>
<dbReference type="Proteomes" id="UP001213972">
    <property type="component" value="Chromosome"/>
</dbReference>
<dbReference type="Gene3D" id="3.40.50.300">
    <property type="entry name" value="P-loop containing nucleotide triphosphate hydrolases"/>
    <property type="match status" value="1"/>
</dbReference>
<evidence type="ECO:0000256" key="2">
    <source>
        <dbReference type="ARBA" id="ARBA00022840"/>
    </source>
</evidence>
<feature type="region of interest" description="Disordered" evidence="3">
    <location>
        <begin position="391"/>
        <end position="415"/>
    </location>
</feature>
<dbReference type="GO" id="GO:0005524">
    <property type="term" value="F:ATP binding"/>
    <property type="evidence" value="ECO:0007669"/>
    <property type="project" value="UniProtKB-KW"/>
</dbReference>
<keyword evidence="1" id="KW-0547">Nucleotide-binding</keyword>
<dbReference type="GO" id="GO:0005829">
    <property type="term" value="C:cytosol"/>
    <property type="evidence" value="ECO:0007669"/>
    <property type="project" value="TreeGrafter"/>
</dbReference>
<evidence type="ECO:0000313" key="6">
    <source>
        <dbReference type="Proteomes" id="UP001213972"/>
    </source>
</evidence>
<proteinExistence type="predicted"/>